<dbReference type="RefSeq" id="WP_136061850.1">
    <property type="nucleotide sequence ID" value="NZ_CAAHFH010000001.1"/>
</dbReference>
<organism evidence="2 3">
    <name type="scientific">Pontiella sulfatireligans</name>
    <dbReference type="NCBI Taxonomy" id="2750658"/>
    <lineage>
        <taxon>Bacteria</taxon>
        <taxon>Pseudomonadati</taxon>
        <taxon>Kiritimatiellota</taxon>
        <taxon>Kiritimatiellia</taxon>
        <taxon>Kiritimatiellales</taxon>
        <taxon>Pontiellaceae</taxon>
        <taxon>Pontiella</taxon>
    </lineage>
</organism>
<sequence length="649" mass="70063">MRKGRVAMIGALTAGLMTAGLAQAVEVNFTAVEGYVDGALDGQQAWSTSAYVPVDSTAGIAGGHVVSNRSGMGYIAGVYGNDSATVDTYDQFESSIEFTFGEGYNDNFVTNGLGPADAGYYDVAQGFAISSQSKSIINASIYGGATNGSENIEAGLVRSGASGYKFMMYETSWEDYGWDGTSAKPWPPTYVSGVISTNLVGIDTANGDYISDLLRLTLSLTRGANANDWTMKASLFNIDSGNPDPILEQEWTGVTHSNLFDAAELFGGFGNGQSDRNAKLHNREIHAFEYTAAKAPLPFVLWGGASDIVDGSISNDSPWKFQFDGMNANTYVAGQDHSPTNSNYYPNRTGRSPNFNFTLNHTWGDRLVRDFNQWNYADDYDYIEISHGGVDASFATNLQYMLVWESFLADPSRVETFEVQLQSDSYAVGVEASEMRFIFEDSNGDWFATASQAVPTSTGSDDWTTIAVEADAVQWYEFTPMVAGAAVVGAAASPEVKEITAAGIWYSRIVSPAKYGAGGHVRFFKVTGRTGSPYQSWADQFLLIGDKNGNDDHDALSNYGEYIFGGNPTNSTDVGIKPIWNAVSGTYSYSLRGDDSLVAVIKTTDNLVLGPWGPVETNTVAVADEVMHDYSTVVPVDADSQKYIKISFE</sequence>
<keyword evidence="3" id="KW-1185">Reference proteome</keyword>
<dbReference type="EMBL" id="CAAHFH010000001">
    <property type="protein sequence ID" value="VGO20430.1"/>
    <property type="molecule type" value="Genomic_DNA"/>
</dbReference>
<gene>
    <name evidence="2" type="ORF">SCARR_02493</name>
</gene>
<proteinExistence type="predicted"/>
<dbReference type="Proteomes" id="UP000346198">
    <property type="component" value="Unassembled WGS sequence"/>
</dbReference>
<accession>A0A6C2UJM8</accession>
<keyword evidence="1" id="KW-0732">Signal</keyword>
<evidence type="ECO:0000313" key="2">
    <source>
        <dbReference type="EMBL" id="VGO20430.1"/>
    </source>
</evidence>
<evidence type="ECO:0000313" key="3">
    <source>
        <dbReference type="Proteomes" id="UP000346198"/>
    </source>
</evidence>
<evidence type="ECO:0000256" key="1">
    <source>
        <dbReference type="SAM" id="SignalP"/>
    </source>
</evidence>
<protein>
    <submittedName>
        <fullName evidence="2">Uncharacterized protein</fullName>
    </submittedName>
</protein>
<name>A0A6C2UJM8_9BACT</name>
<dbReference type="AlphaFoldDB" id="A0A6C2UJM8"/>
<feature type="chain" id="PRO_5025635033" evidence="1">
    <location>
        <begin position="25"/>
        <end position="649"/>
    </location>
</feature>
<feature type="signal peptide" evidence="1">
    <location>
        <begin position="1"/>
        <end position="24"/>
    </location>
</feature>
<reference evidence="2 3" key="1">
    <citation type="submission" date="2019-04" db="EMBL/GenBank/DDBJ databases">
        <authorList>
            <person name="Van Vliet M D."/>
        </authorList>
    </citation>
    <scope>NUCLEOTIDE SEQUENCE [LARGE SCALE GENOMIC DNA]</scope>
    <source>
        <strain evidence="2 3">F21</strain>
    </source>
</reference>